<evidence type="ECO:0000313" key="8">
    <source>
        <dbReference type="EMBL" id="KAG1335228.1"/>
    </source>
</evidence>
<protein>
    <submittedName>
        <fullName evidence="8">Phospho-N-acetylmuramoyl-pentapeptide-transferase</fullName>
    </submittedName>
</protein>
<keyword evidence="5 7" id="KW-1133">Transmembrane helix</keyword>
<evidence type="ECO:0000256" key="1">
    <source>
        <dbReference type="ARBA" id="ARBA00004141"/>
    </source>
</evidence>
<comment type="similarity">
    <text evidence="2">Belongs to the glycosyltransferase 4 family. MraY subfamily.</text>
</comment>
<dbReference type="CDD" id="cd06852">
    <property type="entry name" value="GT_MraY"/>
    <property type="match status" value="1"/>
</dbReference>
<evidence type="ECO:0000256" key="4">
    <source>
        <dbReference type="ARBA" id="ARBA00022692"/>
    </source>
</evidence>
<dbReference type="InterPro" id="IPR003524">
    <property type="entry name" value="PNAcMuramoyl-5peptid_Trfase"/>
</dbReference>
<dbReference type="GO" id="GO:0071555">
    <property type="term" value="P:cell wall organization"/>
    <property type="evidence" value="ECO:0007669"/>
    <property type="project" value="TreeGrafter"/>
</dbReference>
<comment type="caution">
    <text evidence="8">The sequence shown here is derived from an EMBL/GenBank/DDBJ whole genome shotgun (WGS) entry which is preliminary data.</text>
</comment>
<feature type="transmembrane region" description="Helical" evidence="7">
    <location>
        <begin position="449"/>
        <end position="469"/>
    </location>
</feature>
<dbReference type="InterPro" id="IPR000715">
    <property type="entry name" value="Glycosyl_transferase_4"/>
</dbReference>
<dbReference type="PROSITE" id="PS01348">
    <property type="entry name" value="MRAY_2"/>
    <property type="match status" value="1"/>
</dbReference>
<dbReference type="GO" id="GO:0005886">
    <property type="term" value="C:plasma membrane"/>
    <property type="evidence" value="ECO:0007669"/>
    <property type="project" value="TreeGrafter"/>
</dbReference>
<dbReference type="PANTHER" id="PTHR22926:SF5">
    <property type="entry name" value="PHOSPHO-N-ACETYLMURAMOYL-PENTAPEPTIDE-TRANSFERASE HOMOLOG"/>
    <property type="match status" value="1"/>
</dbReference>
<keyword evidence="3" id="KW-0808">Transferase</keyword>
<dbReference type="PANTHER" id="PTHR22926">
    <property type="entry name" value="PHOSPHO-N-ACETYLMURAMOYL-PENTAPEPTIDE-TRANSFERASE"/>
    <property type="match status" value="1"/>
</dbReference>
<keyword evidence="9" id="KW-1185">Reference proteome</keyword>
<reference evidence="8" key="1">
    <citation type="journal article" date="2017" name="Gigascience">
        <title>The genome draft of coconut (Cocos nucifera).</title>
        <authorList>
            <person name="Xiao Y."/>
            <person name="Xu P."/>
            <person name="Fan H."/>
            <person name="Baudouin L."/>
            <person name="Xia W."/>
            <person name="Bocs S."/>
            <person name="Xu J."/>
            <person name="Li Q."/>
            <person name="Guo A."/>
            <person name="Zhou L."/>
            <person name="Li J."/>
            <person name="Wu Y."/>
            <person name="Ma Z."/>
            <person name="Armero A."/>
            <person name="Issali A.E."/>
            <person name="Liu N."/>
            <person name="Peng M."/>
            <person name="Yang Y."/>
        </authorList>
    </citation>
    <scope>NUCLEOTIDE SEQUENCE</scope>
    <source>
        <tissue evidence="8">Spear leaf of Hainan Tall coconut</tissue>
    </source>
</reference>
<dbReference type="GO" id="GO:0008963">
    <property type="term" value="F:phospho-N-acetylmuramoyl-pentapeptide-transferase activity"/>
    <property type="evidence" value="ECO:0007669"/>
    <property type="project" value="InterPro"/>
</dbReference>
<accession>A0A8K0I3S5</accession>
<dbReference type="Pfam" id="PF00953">
    <property type="entry name" value="Glycos_transf_4"/>
    <property type="match status" value="1"/>
</dbReference>
<keyword evidence="6 7" id="KW-0472">Membrane</keyword>
<feature type="transmembrane region" description="Helical" evidence="7">
    <location>
        <begin position="396"/>
        <end position="414"/>
    </location>
</feature>
<evidence type="ECO:0000256" key="7">
    <source>
        <dbReference type="SAM" id="Phobius"/>
    </source>
</evidence>
<feature type="transmembrane region" description="Helical" evidence="7">
    <location>
        <begin position="224"/>
        <end position="243"/>
    </location>
</feature>
<feature type="transmembrane region" description="Helical" evidence="7">
    <location>
        <begin position="185"/>
        <end position="204"/>
    </location>
</feature>
<evidence type="ECO:0000256" key="5">
    <source>
        <dbReference type="ARBA" id="ARBA00022989"/>
    </source>
</evidence>
<keyword evidence="4 7" id="KW-0812">Transmembrane</keyword>
<gene>
    <name evidence="8" type="ORF">COCNU_03G013470</name>
</gene>
<evidence type="ECO:0000313" key="9">
    <source>
        <dbReference type="Proteomes" id="UP000797356"/>
    </source>
</evidence>
<feature type="transmembrane region" description="Helical" evidence="7">
    <location>
        <begin position="264"/>
        <end position="286"/>
    </location>
</feature>
<evidence type="ECO:0000256" key="3">
    <source>
        <dbReference type="ARBA" id="ARBA00022679"/>
    </source>
</evidence>
<dbReference type="EMBL" id="CM017874">
    <property type="protein sequence ID" value="KAG1335228.1"/>
    <property type="molecule type" value="Genomic_DNA"/>
</dbReference>
<feature type="transmembrane region" description="Helical" evidence="7">
    <location>
        <begin position="292"/>
        <end position="309"/>
    </location>
</feature>
<dbReference type="GO" id="GO:0044038">
    <property type="term" value="P:cell wall macromolecule biosynthetic process"/>
    <property type="evidence" value="ECO:0007669"/>
    <property type="project" value="TreeGrafter"/>
</dbReference>
<feature type="transmembrane region" description="Helical" evidence="7">
    <location>
        <begin position="363"/>
        <end position="384"/>
    </location>
</feature>
<dbReference type="PROSITE" id="PS01347">
    <property type="entry name" value="MRAY_1"/>
    <property type="match status" value="1"/>
</dbReference>
<organism evidence="8 9">
    <name type="scientific">Cocos nucifera</name>
    <name type="common">Coconut palm</name>
    <dbReference type="NCBI Taxonomy" id="13894"/>
    <lineage>
        <taxon>Eukaryota</taxon>
        <taxon>Viridiplantae</taxon>
        <taxon>Streptophyta</taxon>
        <taxon>Embryophyta</taxon>
        <taxon>Tracheophyta</taxon>
        <taxon>Spermatophyta</taxon>
        <taxon>Magnoliopsida</taxon>
        <taxon>Liliopsida</taxon>
        <taxon>Arecaceae</taxon>
        <taxon>Arecoideae</taxon>
        <taxon>Cocoseae</taxon>
        <taxon>Attaleinae</taxon>
        <taxon>Cocos</taxon>
    </lineage>
</organism>
<feature type="transmembrane region" description="Helical" evidence="7">
    <location>
        <begin position="321"/>
        <end position="343"/>
    </location>
</feature>
<sequence length="548" mass="59151">MDFRTSRAWGSLSYDEICDCLSVPIGLVSSASSLAVMSSSASPHLVRLGFQGASKPSSPAATRSPIYSAAALRSASHVKSSRFGVVRWRCDPRHYFLPIAAMDEDFMAIPSLLEEGDDISGGYSSYMLSSSEGEDSDIDLLMNPTGDIDLPASRDHLETPDGAMTVAAHRFATMHKGRRKKRTQLGVMITMGLIAFLISFLLFIDWCSWKIVRLPLEPFYLTHPFSLSAVLSTCTGCLYVPIAESMKIHLIRRRERPMTYFHKSATPTMGGLFFLPIGIVVARGIAGPNSTPVNGAVVATVACAVIGLLDDTLSWIKNPNYGLPQWLQFFLQVAVGTWFSIWLDSANISTPYSMKLLVPLPPPHGLVCMEKFYIVLTAFSFVAMGSGVKSIDGLDGLAGGVAALAFIGMSVAVLPICPKLAIFGASMAGACIGFIFHNRYKATVYMGRIGSLALGGALAAIAACTGMFFPLLISSGVFMLELLSVIMQVLFMMATRQMHGTTRRVLRMAPLHHRLKLFGLKEPLVVASAYIVSSILALFAGYVGLISA</sequence>
<feature type="transmembrane region" description="Helical" evidence="7">
    <location>
        <begin position="420"/>
        <end position="437"/>
    </location>
</feature>
<dbReference type="OrthoDB" id="2020675at2759"/>
<feature type="transmembrane region" description="Helical" evidence="7">
    <location>
        <begin position="475"/>
        <end position="494"/>
    </location>
</feature>
<comment type="subcellular location">
    <subcellularLocation>
        <location evidence="1">Membrane</location>
        <topology evidence="1">Multi-pass membrane protein</topology>
    </subcellularLocation>
</comment>
<dbReference type="AlphaFoldDB" id="A0A8K0I3S5"/>
<proteinExistence type="inferred from homology"/>
<evidence type="ECO:0000256" key="2">
    <source>
        <dbReference type="ARBA" id="ARBA00005583"/>
    </source>
</evidence>
<name>A0A8K0I3S5_COCNU</name>
<dbReference type="InterPro" id="IPR018480">
    <property type="entry name" value="PNAcMuramoyl-5peptid_Trfase_CS"/>
</dbReference>
<evidence type="ECO:0000256" key="6">
    <source>
        <dbReference type="ARBA" id="ARBA00023136"/>
    </source>
</evidence>
<reference evidence="8" key="2">
    <citation type="submission" date="2019-07" db="EMBL/GenBank/DDBJ databases">
        <authorList>
            <person name="Yang Y."/>
            <person name="Bocs S."/>
            <person name="Baudouin L."/>
        </authorList>
    </citation>
    <scope>NUCLEOTIDE SEQUENCE</scope>
    <source>
        <tissue evidence="8">Spear leaf of Hainan Tall coconut</tissue>
    </source>
</reference>
<feature type="transmembrane region" description="Helical" evidence="7">
    <location>
        <begin position="524"/>
        <end position="545"/>
    </location>
</feature>
<dbReference type="Proteomes" id="UP000797356">
    <property type="component" value="Chromosome 3"/>
</dbReference>